<evidence type="ECO:0000313" key="3">
    <source>
        <dbReference type="EMBL" id="CAF1644232.1"/>
    </source>
</evidence>
<comment type="caution">
    <text evidence="2">The sequence shown here is derived from an EMBL/GenBank/DDBJ whole genome shotgun (WGS) entry which is preliminary data.</text>
</comment>
<dbReference type="EMBL" id="CAJNOH010007906">
    <property type="protein sequence ID" value="CAF1468407.1"/>
    <property type="molecule type" value="Genomic_DNA"/>
</dbReference>
<dbReference type="SUPFAM" id="SSF53335">
    <property type="entry name" value="S-adenosyl-L-methionine-dependent methyltransferases"/>
    <property type="match status" value="1"/>
</dbReference>
<gene>
    <name evidence="3" type="ORF">JXQ802_LOCUS53639</name>
    <name evidence="2" type="ORF">PYM288_LOCUS37236</name>
</gene>
<sequence length="296" mass="34459">MNLPKFINEEQLKDAFHGITQNGAKEVYIASDIAGLSIGYANVSFNAIEDRNNQLESLEEQWNKHAEDWNEWIGDDGDSNRKESSDIYLWKYIGNVDNKVILDAGCGNGYLTIKFVLETRIKRIIGVDLSSALIKIAKENIDRRIKRDEDHKKIELYHDSVTELKSIENNSIDLIIANYVLMDTPDLDSVIKAFERVLKSSGRVIIVILHPCFDIVPEKDGSKRIYTWTKSYFDETPERQKWETFLLDHYHRPLSVYFQVFHKYGFTLMDFDEPKFFSPKNQYDCTCAVLFHLKKN</sequence>
<dbReference type="InterPro" id="IPR029063">
    <property type="entry name" value="SAM-dependent_MTases_sf"/>
</dbReference>
<accession>A0A815QXK6</accession>
<dbReference type="CDD" id="cd00590">
    <property type="entry name" value="RRM_SF"/>
    <property type="match status" value="1"/>
</dbReference>
<evidence type="ECO:0000313" key="5">
    <source>
        <dbReference type="Proteomes" id="UP000663870"/>
    </source>
</evidence>
<keyword evidence="5" id="KW-1185">Reference proteome</keyword>
<proteinExistence type="predicted"/>
<name>A0A815QXK6_9BILA</name>
<dbReference type="GO" id="GO:0003676">
    <property type="term" value="F:nucleic acid binding"/>
    <property type="evidence" value="ECO:0007669"/>
    <property type="project" value="InterPro"/>
</dbReference>
<evidence type="ECO:0000313" key="4">
    <source>
        <dbReference type="Proteomes" id="UP000663854"/>
    </source>
</evidence>
<dbReference type="CDD" id="cd02440">
    <property type="entry name" value="AdoMet_MTases"/>
    <property type="match status" value="1"/>
</dbReference>
<dbReference type="Proteomes" id="UP000663870">
    <property type="component" value="Unassembled WGS sequence"/>
</dbReference>
<organism evidence="2 4">
    <name type="scientific">Rotaria sordida</name>
    <dbReference type="NCBI Taxonomy" id="392033"/>
    <lineage>
        <taxon>Eukaryota</taxon>
        <taxon>Metazoa</taxon>
        <taxon>Spiralia</taxon>
        <taxon>Gnathifera</taxon>
        <taxon>Rotifera</taxon>
        <taxon>Eurotatoria</taxon>
        <taxon>Bdelloidea</taxon>
        <taxon>Philodinida</taxon>
        <taxon>Philodinidae</taxon>
        <taxon>Rotaria</taxon>
    </lineage>
</organism>
<dbReference type="InterPro" id="IPR025714">
    <property type="entry name" value="Methyltranfer_dom"/>
</dbReference>
<dbReference type="PANTHER" id="PTHR43861:SF1">
    <property type="entry name" value="TRANS-ACONITATE 2-METHYLTRANSFERASE"/>
    <property type="match status" value="1"/>
</dbReference>
<protein>
    <recommendedName>
        <fullName evidence="1">Methyltransferase domain-containing protein</fullName>
    </recommendedName>
</protein>
<feature type="domain" description="Methyltransferase" evidence="1">
    <location>
        <begin position="97"/>
        <end position="206"/>
    </location>
</feature>
<dbReference type="SUPFAM" id="SSF54928">
    <property type="entry name" value="RNA-binding domain, RBD"/>
    <property type="match status" value="1"/>
</dbReference>
<dbReference type="PANTHER" id="PTHR43861">
    <property type="entry name" value="TRANS-ACONITATE 2-METHYLTRANSFERASE-RELATED"/>
    <property type="match status" value="1"/>
</dbReference>
<dbReference type="Proteomes" id="UP000663854">
    <property type="component" value="Unassembled WGS sequence"/>
</dbReference>
<dbReference type="InterPro" id="IPR035979">
    <property type="entry name" value="RBD_domain_sf"/>
</dbReference>
<evidence type="ECO:0000313" key="2">
    <source>
        <dbReference type="EMBL" id="CAF1468407.1"/>
    </source>
</evidence>
<dbReference type="EMBL" id="CAJNOL010009578">
    <property type="protein sequence ID" value="CAF1644232.1"/>
    <property type="molecule type" value="Genomic_DNA"/>
</dbReference>
<reference evidence="2" key="1">
    <citation type="submission" date="2021-02" db="EMBL/GenBank/DDBJ databases">
        <authorList>
            <person name="Nowell W R."/>
        </authorList>
    </citation>
    <scope>NUCLEOTIDE SEQUENCE</scope>
</reference>
<dbReference type="AlphaFoldDB" id="A0A815QXK6"/>
<dbReference type="Gene3D" id="3.40.50.150">
    <property type="entry name" value="Vaccinia Virus protein VP39"/>
    <property type="match status" value="1"/>
</dbReference>
<evidence type="ECO:0000259" key="1">
    <source>
        <dbReference type="Pfam" id="PF13847"/>
    </source>
</evidence>
<dbReference type="Pfam" id="PF13847">
    <property type="entry name" value="Methyltransf_31"/>
    <property type="match status" value="1"/>
</dbReference>